<gene>
    <name evidence="1" type="ORF">PHPALM_364</name>
</gene>
<evidence type="ECO:0000313" key="1">
    <source>
        <dbReference type="EMBL" id="POM81634.1"/>
    </source>
</evidence>
<evidence type="ECO:0000313" key="2">
    <source>
        <dbReference type="Proteomes" id="UP000237271"/>
    </source>
</evidence>
<dbReference type="OrthoDB" id="105645at2759"/>
<dbReference type="EMBL" id="NCKW01000039">
    <property type="protein sequence ID" value="POM81634.1"/>
    <property type="molecule type" value="Genomic_DNA"/>
</dbReference>
<keyword evidence="2" id="KW-1185">Reference proteome</keyword>
<dbReference type="AlphaFoldDB" id="A0A2P4YV03"/>
<protein>
    <submittedName>
        <fullName evidence="1">Uncharacterized protein</fullName>
    </submittedName>
</protein>
<sequence>MFSNKQIAQFYFRPVLDDQEEPIPAYYRCRCSVMRQQAPRTGWSNLAQHVKTQHLDYAEVMSAAAPAASDTLAPWIRQHSLNLFGWMSWIIKSNLPLHFCENAETRRYTNLERISQETLYRGLENVTRHVEAAIKADMPKNYGLIIDGWSFNSEHYLAVFGCFEKAGVALYPLLAMAPLVNFSTDDHSAATHLTFLREMLMRDYNKPIEDCLFIVGDNCYTNQRLANLLSVPLVGCASHRLNLAVQNFFREASDDLDRVKSLMAKLKSLNQSAKLRYPFLLVQNSIAARSKSGNTLELHFIKDDDELADYLPDPAAYRRLRKPLDDLLKVESVSKELQSSTVSLLDARVYFDGLLESLPVLASHIDARAAIVHSPHFEAACVKVLDGKAGDLTRAETASLRRFAVQTEETSVEPADDGANSSFVGQVKKRRKLGLPVSTDGKTEEGKK</sequence>
<reference evidence="1 2" key="1">
    <citation type="journal article" date="2017" name="Genome Biol. Evol.">
        <title>Phytophthora megakarya and P. palmivora, closely related causal agents of cacao black pod rot, underwent increases in genome sizes and gene numbers by different mechanisms.</title>
        <authorList>
            <person name="Ali S.S."/>
            <person name="Shao J."/>
            <person name="Lary D.J."/>
            <person name="Kronmiller B."/>
            <person name="Shen D."/>
            <person name="Strem M.D."/>
            <person name="Amoako-Attah I."/>
            <person name="Akrofi A.Y."/>
            <person name="Begoude B.A."/>
            <person name="Ten Hoopen G.M."/>
            <person name="Coulibaly K."/>
            <person name="Kebe B.I."/>
            <person name="Melnick R.L."/>
            <person name="Guiltinan M.J."/>
            <person name="Tyler B.M."/>
            <person name="Meinhardt L.W."/>
            <person name="Bailey B.A."/>
        </authorList>
    </citation>
    <scope>NUCLEOTIDE SEQUENCE [LARGE SCALE GENOMIC DNA]</scope>
    <source>
        <strain evidence="2">sbr112.9</strain>
    </source>
</reference>
<dbReference type="InterPro" id="IPR012337">
    <property type="entry name" value="RNaseH-like_sf"/>
</dbReference>
<organism evidence="1 2">
    <name type="scientific">Phytophthora palmivora</name>
    <dbReference type="NCBI Taxonomy" id="4796"/>
    <lineage>
        <taxon>Eukaryota</taxon>
        <taxon>Sar</taxon>
        <taxon>Stramenopiles</taxon>
        <taxon>Oomycota</taxon>
        <taxon>Peronosporomycetes</taxon>
        <taxon>Peronosporales</taxon>
        <taxon>Peronosporaceae</taxon>
        <taxon>Phytophthora</taxon>
    </lineage>
</organism>
<dbReference type="SUPFAM" id="SSF53098">
    <property type="entry name" value="Ribonuclease H-like"/>
    <property type="match status" value="1"/>
</dbReference>
<comment type="caution">
    <text evidence="1">The sequence shown here is derived from an EMBL/GenBank/DDBJ whole genome shotgun (WGS) entry which is preliminary data.</text>
</comment>
<name>A0A2P4YV03_9STRA</name>
<accession>A0A2P4YV03</accession>
<dbReference type="PANTHER" id="PTHR40866">
    <property type="entry name" value="BED-TYPE DOMAIN-CONTAINING PROTEIN"/>
    <property type="match status" value="1"/>
</dbReference>
<dbReference type="Proteomes" id="UP000237271">
    <property type="component" value="Unassembled WGS sequence"/>
</dbReference>
<proteinExistence type="predicted"/>
<dbReference type="PANTHER" id="PTHR40866:SF1">
    <property type="entry name" value="BED-TYPE DOMAIN-CONTAINING PROTEIN"/>
    <property type="match status" value="1"/>
</dbReference>